<evidence type="ECO:0000313" key="12">
    <source>
        <dbReference type="EMBL" id="KGJ86544.1"/>
    </source>
</evidence>
<dbReference type="InterPro" id="IPR001347">
    <property type="entry name" value="SIS_dom"/>
</dbReference>
<keyword evidence="7 12" id="KW-0808">Transferase</keyword>
<evidence type="ECO:0000256" key="2">
    <source>
        <dbReference type="ARBA" id="ARBA00004496"/>
    </source>
</evidence>
<evidence type="ECO:0000256" key="1">
    <source>
        <dbReference type="ARBA" id="ARBA00001031"/>
    </source>
</evidence>
<dbReference type="GO" id="GO:0005829">
    <property type="term" value="C:cytosol"/>
    <property type="evidence" value="ECO:0007669"/>
    <property type="project" value="TreeGrafter"/>
</dbReference>
<keyword evidence="9" id="KW-0315">Glutamine amidotransferase</keyword>
<dbReference type="EMBL" id="JQEC01000075">
    <property type="protein sequence ID" value="KGJ86544.1"/>
    <property type="molecule type" value="Genomic_DNA"/>
</dbReference>
<dbReference type="InterPro" id="IPR005855">
    <property type="entry name" value="GFAT"/>
</dbReference>
<gene>
    <name evidence="12" type="ORF">GAB14E_0817</name>
</gene>
<evidence type="ECO:0000259" key="11">
    <source>
        <dbReference type="PROSITE" id="PS51464"/>
    </source>
</evidence>
<dbReference type="GO" id="GO:0006002">
    <property type="term" value="P:fructose 6-phosphate metabolic process"/>
    <property type="evidence" value="ECO:0007669"/>
    <property type="project" value="TreeGrafter"/>
</dbReference>
<dbReference type="Proteomes" id="UP000029868">
    <property type="component" value="Unassembled WGS sequence"/>
</dbReference>
<dbReference type="AlphaFoldDB" id="A0A099K6X9"/>
<dbReference type="PROSITE" id="PS51464">
    <property type="entry name" value="SIS"/>
    <property type="match status" value="2"/>
</dbReference>
<dbReference type="RefSeq" id="WP_033084657.1">
    <property type="nucleotide sequence ID" value="NZ_JQEC01000075.1"/>
</dbReference>
<dbReference type="Gene3D" id="3.40.50.10490">
    <property type="entry name" value="Glucose-6-phosphate isomerase like protein, domain 1"/>
    <property type="match status" value="2"/>
</dbReference>
<evidence type="ECO:0000256" key="9">
    <source>
        <dbReference type="ARBA" id="ARBA00022962"/>
    </source>
</evidence>
<feature type="domain" description="SIS" evidence="11">
    <location>
        <begin position="446"/>
        <end position="588"/>
    </location>
</feature>
<sequence>MCGIIGAVAESAIKPVLEGLGRLEYRGYDSSGISILSNNEIQTIKAQGKLSNLKQRLSMQSIDGDCCIGHTRWATHGRANVTNAHPHQCGQVSVVHNGIIENYLQLKQQLMQWGHHFNSSTDSEVIPHLINHYLGQQMTEEQAIEKTISQLKGSYALGVLINGVSSNLYAVKKDSPLVISQGNNGAYMASDAMALGTDSGKIYYPKDNELIKLNSHEIKLCNSSTNKEIHYIANKQCAKVVSKGEHSSFMEKEIFEQVDLLKRLSVTNQSSEYSIINFNSLNKITIIACGTSYYAASVAKSWFEKYANISVEIDIASEYRYRSPIVSNNELSIFVSQSGETADTLAALRYAKSKKAQTLALVNVANSSIAREANFTFEIYAGPEIGVASTKAFTCQLAIFYKMAVEAAQQRAFIEETELAQLTQSFLQLPSIMEKVLQRCTEMKMMAKKLSNYKNILFLGRGALTAIAQEGALKLKEISYIHAEAYAAGELKHGPIALLDENMPVLVIAPKNSLTDKLLSNIQEVQARNAPLFIIGDKSIRQHITIKEDEFFELPSIPESILPIISVIPMQLLALYSAQMLGKNVDQPRNLAKSVTVE</sequence>
<protein>
    <recommendedName>
        <fullName evidence="4">Glutamine--fructose-6-phosphate aminotransferase [isomerizing]</fullName>
        <ecNumber evidence="3">2.6.1.16</ecNumber>
    </recommendedName>
</protein>
<dbReference type="CDD" id="cd05009">
    <property type="entry name" value="SIS_GlmS_GlmD_2"/>
    <property type="match status" value="1"/>
</dbReference>
<comment type="catalytic activity">
    <reaction evidence="1">
        <text>D-fructose 6-phosphate + L-glutamine = D-glucosamine 6-phosphate + L-glutamate</text>
        <dbReference type="Rhea" id="RHEA:13237"/>
        <dbReference type="ChEBI" id="CHEBI:29985"/>
        <dbReference type="ChEBI" id="CHEBI:58359"/>
        <dbReference type="ChEBI" id="CHEBI:58725"/>
        <dbReference type="ChEBI" id="CHEBI:61527"/>
        <dbReference type="EC" id="2.6.1.16"/>
    </reaction>
</comment>
<dbReference type="InterPro" id="IPR047084">
    <property type="entry name" value="GFAT_N"/>
</dbReference>
<dbReference type="PROSITE" id="PS51278">
    <property type="entry name" value="GATASE_TYPE_2"/>
    <property type="match status" value="1"/>
</dbReference>
<evidence type="ECO:0000313" key="13">
    <source>
        <dbReference type="Proteomes" id="UP000029868"/>
    </source>
</evidence>
<evidence type="ECO:0000256" key="8">
    <source>
        <dbReference type="ARBA" id="ARBA00022737"/>
    </source>
</evidence>
<organism evidence="12 13">
    <name type="scientific">Colwellia psychrerythraea</name>
    <name type="common">Vibrio psychroerythus</name>
    <dbReference type="NCBI Taxonomy" id="28229"/>
    <lineage>
        <taxon>Bacteria</taxon>
        <taxon>Pseudomonadati</taxon>
        <taxon>Pseudomonadota</taxon>
        <taxon>Gammaproteobacteria</taxon>
        <taxon>Alteromonadales</taxon>
        <taxon>Colwelliaceae</taxon>
        <taxon>Colwellia</taxon>
    </lineage>
</organism>
<proteinExistence type="predicted"/>
<evidence type="ECO:0000256" key="7">
    <source>
        <dbReference type="ARBA" id="ARBA00022679"/>
    </source>
</evidence>
<dbReference type="NCBIfam" id="TIGR01135">
    <property type="entry name" value="glmS"/>
    <property type="match status" value="1"/>
</dbReference>
<dbReference type="GO" id="GO:0006047">
    <property type="term" value="P:UDP-N-acetylglucosamine metabolic process"/>
    <property type="evidence" value="ECO:0007669"/>
    <property type="project" value="TreeGrafter"/>
</dbReference>
<dbReference type="InterPro" id="IPR046348">
    <property type="entry name" value="SIS_dom_sf"/>
</dbReference>
<dbReference type="PANTHER" id="PTHR10937:SF0">
    <property type="entry name" value="GLUTAMINE--FRUCTOSE-6-PHOSPHATE TRANSAMINASE (ISOMERIZING)"/>
    <property type="match status" value="1"/>
</dbReference>
<dbReference type="InterPro" id="IPR035490">
    <property type="entry name" value="GlmS/FrlB_SIS"/>
</dbReference>
<dbReference type="OrthoDB" id="9761808at2"/>
<reference evidence="12 13" key="1">
    <citation type="submission" date="2014-08" db="EMBL/GenBank/DDBJ databases">
        <title>Genomic and Phenotypic Diversity of Colwellia psychrerythraea strains from Disparate Marine Basins.</title>
        <authorList>
            <person name="Techtmann S.M."/>
            <person name="Stelling S.C."/>
            <person name="Utturkar S.M."/>
            <person name="Alshibli N."/>
            <person name="Harris A."/>
            <person name="Brown S.D."/>
            <person name="Hazen T.C."/>
        </authorList>
    </citation>
    <scope>NUCLEOTIDE SEQUENCE [LARGE SCALE GENOMIC DNA]</scope>
    <source>
        <strain evidence="12 13">GAB14E</strain>
    </source>
</reference>
<feature type="domain" description="Glutamine amidotransferase type-2" evidence="10">
    <location>
        <begin position="2"/>
        <end position="216"/>
    </location>
</feature>
<dbReference type="Pfam" id="PF01380">
    <property type="entry name" value="SIS"/>
    <property type="match status" value="2"/>
</dbReference>
<dbReference type="FunFam" id="3.40.50.10490:FF:000002">
    <property type="entry name" value="Glutamine--fructose-6-phosphate aminotransferase [isomerizing]"/>
    <property type="match status" value="1"/>
</dbReference>
<evidence type="ECO:0000256" key="6">
    <source>
        <dbReference type="ARBA" id="ARBA00022576"/>
    </source>
</evidence>
<evidence type="ECO:0000256" key="4">
    <source>
        <dbReference type="ARBA" id="ARBA00016090"/>
    </source>
</evidence>
<dbReference type="CDD" id="cd05008">
    <property type="entry name" value="SIS_GlmS_GlmD_1"/>
    <property type="match status" value="1"/>
</dbReference>
<dbReference type="FunFam" id="3.40.50.10490:FF:000001">
    <property type="entry name" value="Glutamine--fructose-6-phosphate aminotransferase [isomerizing]"/>
    <property type="match status" value="1"/>
</dbReference>
<dbReference type="InterPro" id="IPR017932">
    <property type="entry name" value="GATase_2_dom"/>
</dbReference>
<comment type="caution">
    <text evidence="12">The sequence shown here is derived from an EMBL/GenBank/DDBJ whole genome shotgun (WGS) entry which is preliminary data.</text>
</comment>
<evidence type="ECO:0000256" key="3">
    <source>
        <dbReference type="ARBA" id="ARBA00012916"/>
    </source>
</evidence>
<dbReference type="PANTHER" id="PTHR10937">
    <property type="entry name" value="GLUCOSAMINE--FRUCTOSE-6-PHOSPHATE AMINOTRANSFERASE, ISOMERIZING"/>
    <property type="match status" value="1"/>
</dbReference>
<keyword evidence="5" id="KW-0963">Cytoplasm</keyword>
<dbReference type="GO" id="GO:0004360">
    <property type="term" value="F:glutamine-fructose-6-phosphate transaminase (isomerizing) activity"/>
    <property type="evidence" value="ECO:0007669"/>
    <property type="project" value="UniProtKB-EC"/>
</dbReference>
<dbReference type="InterPro" id="IPR035466">
    <property type="entry name" value="GlmS/AgaS_SIS"/>
</dbReference>
<dbReference type="SUPFAM" id="SSF53697">
    <property type="entry name" value="SIS domain"/>
    <property type="match status" value="1"/>
</dbReference>
<comment type="subcellular location">
    <subcellularLocation>
        <location evidence="2">Cytoplasm</location>
    </subcellularLocation>
</comment>
<feature type="domain" description="SIS" evidence="11">
    <location>
        <begin position="271"/>
        <end position="413"/>
    </location>
</feature>
<evidence type="ECO:0000256" key="5">
    <source>
        <dbReference type="ARBA" id="ARBA00022490"/>
    </source>
</evidence>
<dbReference type="NCBIfam" id="NF001484">
    <property type="entry name" value="PRK00331.1"/>
    <property type="match status" value="1"/>
</dbReference>
<dbReference type="Gene3D" id="3.60.20.10">
    <property type="entry name" value="Glutamine Phosphoribosylpyrophosphate, subunit 1, domain 1"/>
    <property type="match status" value="1"/>
</dbReference>
<accession>A0A099K6X9</accession>
<dbReference type="EC" id="2.6.1.16" evidence="3"/>
<dbReference type="SUPFAM" id="SSF56235">
    <property type="entry name" value="N-terminal nucleophile aminohydrolases (Ntn hydrolases)"/>
    <property type="match status" value="1"/>
</dbReference>
<name>A0A099K6X9_COLPS</name>
<dbReference type="GO" id="GO:0006487">
    <property type="term" value="P:protein N-linked glycosylation"/>
    <property type="evidence" value="ECO:0007669"/>
    <property type="project" value="TreeGrafter"/>
</dbReference>
<evidence type="ECO:0000259" key="10">
    <source>
        <dbReference type="PROSITE" id="PS51278"/>
    </source>
</evidence>
<dbReference type="PATRIC" id="fig|28229.3.peg.4766"/>
<dbReference type="Pfam" id="PF13522">
    <property type="entry name" value="GATase_6"/>
    <property type="match status" value="1"/>
</dbReference>
<dbReference type="InterPro" id="IPR029055">
    <property type="entry name" value="Ntn_hydrolases_N"/>
</dbReference>
<dbReference type="FunFam" id="3.60.20.10:FF:000006">
    <property type="entry name" value="Glutamine--fructose-6-phosphate aminotransferase [isomerizing]"/>
    <property type="match status" value="1"/>
</dbReference>
<dbReference type="GO" id="GO:0097367">
    <property type="term" value="F:carbohydrate derivative binding"/>
    <property type="evidence" value="ECO:0007669"/>
    <property type="project" value="InterPro"/>
</dbReference>
<dbReference type="GO" id="GO:0046349">
    <property type="term" value="P:amino sugar biosynthetic process"/>
    <property type="evidence" value="ECO:0007669"/>
    <property type="project" value="UniProtKB-ARBA"/>
</dbReference>
<keyword evidence="8" id="KW-0677">Repeat</keyword>
<keyword evidence="6 12" id="KW-0032">Aminotransferase</keyword>
<dbReference type="CDD" id="cd00714">
    <property type="entry name" value="GFAT"/>
    <property type="match status" value="1"/>
</dbReference>